<reference evidence="1 2" key="1">
    <citation type="submission" date="2020-07" db="EMBL/GenBank/DDBJ databases">
        <title>Sequencing the genomes of 1000 actinobacteria strains.</title>
        <authorList>
            <person name="Klenk H.-P."/>
        </authorList>
    </citation>
    <scope>NUCLEOTIDE SEQUENCE [LARGE SCALE GENOMIC DNA]</scope>
    <source>
        <strain evidence="1 2">CXB654</strain>
    </source>
</reference>
<dbReference type="EC" id="1.5.3.1" evidence="1"/>
<gene>
    <name evidence="1" type="ORF">HDA32_003148</name>
</gene>
<dbReference type="GO" id="GO:0008115">
    <property type="term" value="F:sarcosine oxidase activity"/>
    <property type="evidence" value="ECO:0007669"/>
    <property type="project" value="UniProtKB-EC"/>
</dbReference>
<dbReference type="Pfam" id="PF04268">
    <property type="entry name" value="SoxG"/>
    <property type="match status" value="1"/>
</dbReference>
<proteinExistence type="predicted"/>
<dbReference type="Gene3D" id="3.30.70.1520">
    <property type="entry name" value="Heterotetrameric sarcosine oxidase"/>
    <property type="match status" value="1"/>
</dbReference>
<dbReference type="InterPro" id="IPR027266">
    <property type="entry name" value="TrmE/GcvT-like"/>
</dbReference>
<dbReference type="Gene3D" id="3.30.1360.120">
    <property type="entry name" value="Probable tRNA modification gtpase trme, domain 1"/>
    <property type="match status" value="1"/>
</dbReference>
<dbReference type="AlphaFoldDB" id="A0A852TVS0"/>
<dbReference type="EMBL" id="JACCCC010000001">
    <property type="protein sequence ID" value="NYE48028.1"/>
    <property type="molecule type" value="Genomic_DNA"/>
</dbReference>
<evidence type="ECO:0000313" key="1">
    <source>
        <dbReference type="EMBL" id="NYE48028.1"/>
    </source>
</evidence>
<comment type="caution">
    <text evidence="1">The sequence shown here is derived from an EMBL/GenBank/DDBJ whole genome shotgun (WGS) entry which is preliminary data.</text>
</comment>
<sequence length="201" mass="21611">MAEARGQSPLGGVYADVLEQGSATGQVWFAELPFQTQIGLRTDPKGPAVERIGAAIGATPPTEPGEVAVAGELSVLWMGPDEWLVVGPERAHRHVQSALRSALGDEHGAVTDLSAHRTTIAVRGPRARDVLSKGCAIDLHPRRFGRDRCAQTLLARAQVILVCLDQDIPDYRLLVRSSFARYVADWLTDAAAEYREHGAGA</sequence>
<dbReference type="SUPFAM" id="SSF103025">
    <property type="entry name" value="Folate-binding domain"/>
    <property type="match status" value="1"/>
</dbReference>
<dbReference type="RefSeq" id="WP_179643887.1">
    <property type="nucleotide sequence ID" value="NZ_BAAAYY010000016.1"/>
</dbReference>
<accession>A0A852TVS0</accession>
<protein>
    <submittedName>
        <fullName evidence="1">Sarcosine oxidase subunit gamma</fullName>
        <ecNumber evidence="1">1.5.3.1</ecNumber>
    </submittedName>
</protein>
<organism evidence="1 2">
    <name type="scientific">Spinactinospora alkalitolerans</name>
    <dbReference type="NCBI Taxonomy" id="687207"/>
    <lineage>
        <taxon>Bacteria</taxon>
        <taxon>Bacillati</taxon>
        <taxon>Actinomycetota</taxon>
        <taxon>Actinomycetes</taxon>
        <taxon>Streptosporangiales</taxon>
        <taxon>Nocardiopsidaceae</taxon>
        <taxon>Spinactinospora</taxon>
    </lineage>
</organism>
<keyword evidence="2" id="KW-1185">Reference proteome</keyword>
<keyword evidence="1" id="KW-0560">Oxidoreductase</keyword>
<name>A0A852TVS0_9ACTN</name>
<evidence type="ECO:0000313" key="2">
    <source>
        <dbReference type="Proteomes" id="UP000589036"/>
    </source>
</evidence>
<dbReference type="Proteomes" id="UP000589036">
    <property type="component" value="Unassembled WGS sequence"/>
</dbReference>
<dbReference type="InterPro" id="IPR007375">
    <property type="entry name" value="SoxG"/>
</dbReference>